<dbReference type="PROSITE" id="PS51318">
    <property type="entry name" value="TAT"/>
    <property type="match status" value="1"/>
</dbReference>
<dbReference type="EMBL" id="CADCVS010000023">
    <property type="protein sequence ID" value="CAA9471199.1"/>
    <property type="molecule type" value="Genomic_DNA"/>
</dbReference>
<protein>
    <recommendedName>
        <fullName evidence="1">Phospholipase D N-terminal domain-containing protein</fullName>
    </recommendedName>
</protein>
<reference evidence="2" key="1">
    <citation type="submission" date="2020-02" db="EMBL/GenBank/DDBJ databases">
        <authorList>
            <person name="Meier V. D."/>
        </authorList>
    </citation>
    <scope>NUCLEOTIDE SEQUENCE</scope>
    <source>
        <strain evidence="2">AVDCRST_MAG30</strain>
    </source>
</reference>
<dbReference type="Gene3D" id="2.60.40.380">
    <property type="entry name" value="Purple acid phosphatase-like, N-terminal"/>
    <property type="match status" value="1"/>
</dbReference>
<dbReference type="PANTHER" id="PTHR43606">
    <property type="entry name" value="PHOSPHATASE, PUTATIVE (AFU_ORTHOLOGUE AFUA_6G08710)-RELATED"/>
    <property type="match status" value="1"/>
</dbReference>
<sequence>MVHTSPITRRRFLAGAGGLALAGGLTTARSFAQSGPEIARGGRFAQSVASGQPTTNGITLWTKLSELQRPGRMQFEVSTEPDFRSVLIRRSVTPDAARDFAITTRVESAKLRPSERYYYRFFTCDESSPVGRFRTARPADSQEPVRIAFFSCQDYESGF</sequence>
<evidence type="ECO:0000313" key="2">
    <source>
        <dbReference type="EMBL" id="CAA9471199.1"/>
    </source>
</evidence>
<dbReference type="PANTHER" id="PTHR43606:SF2">
    <property type="entry name" value="ALKALINE PHOSPHATASE FAMILY PROTEIN (AFU_ORTHOLOGUE AFUA_5G03860)"/>
    <property type="match status" value="1"/>
</dbReference>
<gene>
    <name evidence="2" type="ORF">AVDCRST_MAG30-120</name>
</gene>
<feature type="non-terminal residue" evidence="2">
    <location>
        <position position="159"/>
    </location>
</feature>
<accession>A0A6J4RHD3</accession>
<dbReference type="InterPro" id="IPR052900">
    <property type="entry name" value="Phospholipid_Metab_Enz"/>
</dbReference>
<proteinExistence type="predicted"/>
<dbReference type="InterPro" id="IPR032093">
    <property type="entry name" value="PhoD_N"/>
</dbReference>
<dbReference type="Pfam" id="PF16655">
    <property type="entry name" value="PhoD_N"/>
    <property type="match status" value="1"/>
</dbReference>
<dbReference type="AlphaFoldDB" id="A0A6J4RHD3"/>
<dbReference type="InterPro" id="IPR006311">
    <property type="entry name" value="TAT_signal"/>
</dbReference>
<evidence type="ECO:0000259" key="1">
    <source>
        <dbReference type="Pfam" id="PF16655"/>
    </source>
</evidence>
<feature type="domain" description="Phospholipase D N-terminal" evidence="1">
    <location>
        <begin position="47"/>
        <end position="135"/>
    </location>
</feature>
<name>A0A6J4RHD3_9ACTN</name>
<organism evidence="2">
    <name type="scientific">uncultured Solirubrobacteraceae bacterium</name>
    <dbReference type="NCBI Taxonomy" id="1162706"/>
    <lineage>
        <taxon>Bacteria</taxon>
        <taxon>Bacillati</taxon>
        <taxon>Actinomycetota</taxon>
        <taxon>Thermoleophilia</taxon>
        <taxon>Solirubrobacterales</taxon>
        <taxon>Solirubrobacteraceae</taxon>
        <taxon>environmental samples</taxon>
    </lineage>
</organism>